<evidence type="ECO:0000313" key="2">
    <source>
        <dbReference type="EMBL" id="BAQ22753.1"/>
    </source>
</evidence>
<dbReference type="Proteomes" id="UP000204657">
    <property type="component" value="Segment"/>
</dbReference>
<keyword evidence="1" id="KW-0472">Membrane</keyword>
<accession>A0A0B6VNM9</accession>
<dbReference type="EMBL" id="AP014714">
    <property type="protein sequence ID" value="BAQ22753.1"/>
    <property type="molecule type" value="Genomic_DNA"/>
</dbReference>
<organism evidence="2 3">
    <name type="scientific">Edwardsiella phage PEi20</name>
    <dbReference type="NCBI Taxonomy" id="1608310"/>
    <lineage>
        <taxon>Viruses</taxon>
        <taxon>Duplodnaviria</taxon>
        <taxon>Heunggongvirae</taxon>
        <taxon>Uroviricota</taxon>
        <taxon>Caudoviricetes</taxon>
        <taxon>Pantevenvirales</taxon>
        <taxon>Straboviridae</taxon>
        <taxon>Tevenvirinae</taxon>
        <taxon>Kanagawavirus</taxon>
        <taxon>Kanagawavirus pei20</taxon>
    </lineage>
</organism>
<dbReference type="OrthoDB" id="28432at10239"/>
<dbReference type="GeneID" id="26519216"/>
<keyword evidence="3" id="KW-1185">Reference proteome</keyword>
<dbReference type="RefSeq" id="YP_009190261.1">
    <property type="nucleotide sequence ID" value="NC_028683.1"/>
</dbReference>
<evidence type="ECO:0000313" key="3">
    <source>
        <dbReference type="Proteomes" id="UP000204657"/>
    </source>
</evidence>
<keyword evidence="1" id="KW-0812">Transmembrane</keyword>
<name>A0A0B6VNM9_9CAUD</name>
<proteinExistence type="predicted"/>
<keyword evidence="1" id="KW-1133">Transmembrane helix</keyword>
<evidence type="ECO:0000256" key="1">
    <source>
        <dbReference type="SAM" id="Phobius"/>
    </source>
</evidence>
<dbReference type="KEGG" id="vg:26519216"/>
<sequence>MNINVNSWHYKLVKNTFTSSKGVPRSLCPYVRAVIYRVLFLSAVITGLTIMLSNMMLAPMIAWGATGVWAYVASFFGSILFLAVILAGACAVVFGGVWVWQRISEWWSDRKYDKAVERERQAEIDRANGIEPKQPNIVWAFVKAKHDKFCPTLNFTKTEEKE</sequence>
<feature type="transmembrane region" description="Helical" evidence="1">
    <location>
        <begin position="68"/>
        <end position="100"/>
    </location>
</feature>
<feature type="transmembrane region" description="Helical" evidence="1">
    <location>
        <begin position="34"/>
        <end position="62"/>
    </location>
</feature>
<reference evidence="2 3" key="1">
    <citation type="submission" date="2015-02" db="EMBL/GenBank/DDBJ databases">
        <title>Complete genome sequences of Edwardsiella bacteriophages, PEi20 and PEi26.</title>
        <authorList>
            <person name="Yasuike M."/>
            <person name="Nishiki I."/>
            <person name="Iwasaki Y."/>
            <person name="Nakamura Y."/>
            <person name="Fujiwara A."/>
            <person name="Hassan E.S."/>
            <person name="Mahmoud M.M."/>
            <person name="Kawato Y."/>
            <person name="Nagai S."/>
            <person name="Kobayashi T."/>
            <person name="Ototake M."/>
            <person name="Nakai T."/>
        </authorList>
    </citation>
    <scope>NUCLEOTIDE SEQUENCE [LARGE SCALE GENOMIC DNA]</scope>
</reference>
<protein>
    <submittedName>
        <fullName evidence="2">Uncharacterized protein</fullName>
    </submittedName>
</protein>